<evidence type="ECO:0000259" key="3">
    <source>
        <dbReference type="Pfam" id="PF13464"/>
    </source>
</evidence>
<dbReference type="EMBL" id="SUMC01000054">
    <property type="protein sequence ID" value="TKA03261.1"/>
    <property type="molecule type" value="Genomic_DNA"/>
</dbReference>
<dbReference type="InterPro" id="IPR050400">
    <property type="entry name" value="Bact_Cytoskel_RodZ"/>
</dbReference>
<evidence type="ECO:0000313" key="4">
    <source>
        <dbReference type="EMBL" id="TKA03261.1"/>
    </source>
</evidence>
<dbReference type="InterPro" id="IPR010982">
    <property type="entry name" value="Lambda_DNA-bd_dom_sf"/>
</dbReference>
<gene>
    <name evidence="4" type="ORF">FCI23_36530</name>
</gene>
<evidence type="ECO:0000256" key="2">
    <source>
        <dbReference type="SAM" id="Phobius"/>
    </source>
</evidence>
<feature type="transmembrane region" description="Helical" evidence="2">
    <location>
        <begin position="119"/>
        <end position="139"/>
    </location>
</feature>
<dbReference type="Proteomes" id="UP000305778">
    <property type="component" value="Unassembled WGS sequence"/>
</dbReference>
<proteinExistence type="predicted"/>
<dbReference type="OrthoDB" id="5243487at2"/>
<feature type="domain" description="Cytoskeleton protein RodZ-like C-terminal" evidence="3">
    <location>
        <begin position="198"/>
        <end position="262"/>
    </location>
</feature>
<keyword evidence="5" id="KW-1185">Reference proteome</keyword>
<accession>A0A4U0S7U5</accession>
<keyword evidence="2" id="KW-1133">Transmembrane helix</keyword>
<keyword evidence="2" id="KW-0472">Membrane</keyword>
<dbReference type="AlphaFoldDB" id="A0A4U0S7U5"/>
<evidence type="ECO:0000256" key="1">
    <source>
        <dbReference type="SAM" id="MobiDB-lite"/>
    </source>
</evidence>
<feature type="region of interest" description="Disordered" evidence="1">
    <location>
        <begin position="1"/>
        <end position="21"/>
    </location>
</feature>
<dbReference type="Pfam" id="PF13413">
    <property type="entry name" value="HTH_25"/>
    <property type="match status" value="1"/>
</dbReference>
<dbReference type="InterPro" id="IPR025194">
    <property type="entry name" value="RodZ-like_C"/>
</dbReference>
<dbReference type="Gene3D" id="1.10.260.40">
    <property type="entry name" value="lambda repressor-like DNA-binding domains"/>
    <property type="match status" value="1"/>
</dbReference>
<sequence>MSIGNSPSPPTPPSDDRPSVGRALSQARLDAGLTVEEVSTATRVRPPIVHAIEQDDFSRCGGDVYARGHIRNLARAVGIDPQPLIEQFVAEHGGGPAQNLVAPVYDAERIRSEPRRANWTGVMIAAIVAVVGFAGFTLFSGGGGSGSTQTVAGKPSASASSTAPSHPKTTTPTPVQSDSAIAAAPGDKVTVKLTADGGKSWIQAIDGNGRQVYQGVLAQGASKSFTDGKRMRLVVGNAGAVSLFVNGKDLGAAGDAGQVVRLEFTPGDPQAG</sequence>
<protein>
    <submittedName>
        <fullName evidence="4">DUF4115 domain-containing protein</fullName>
    </submittedName>
</protein>
<feature type="compositionally biased region" description="Low complexity" evidence="1">
    <location>
        <begin position="147"/>
        <end position="174"/>
    </location>
</feature>
<keyword evidence="2" id="KW-0812">Transmembrane</keyword>
<reference evidence="4 5" key="1">
    <citation type="submission" date="2019-04" db="EMBL/GenBank/DDBJ databases">
        <title>Streptomyces oryziradicis sp. nov., a novel actinomycete isolated from rhizosphere soil of rice (Oryza sativa L.).</title>
        <authorList>
            <person name="Li C."/>
        </authorList>
    </citation>
    <scope>NUCLEOTIDE SEQUENCE [LARGE SCALE GENOMIC DNA]</scope>
    <source>
        <strain evidence="4 5">NEAU-C40</strain>
    </source>
</reference>
<organism evidence="4 5">
    <name type="scientific">Actinacidiphila oryziradicis</name>
    <dbReference type="NCBI Taxonomy" id="2571141"/>
    <lineage>
        <taxon>Bacteria</taxon>
        <taxon>Bacillati</taxon>
        <taxon>Actinomycetota</taxon>
        <taxon>Actinomycetes</taxon>
        <taxon>Kitasatosporales</taxon>
        <taxon>Streptomycetaceae</taxon>
        <taxon>Actinacidiphila</taxon>
    </lineage>
</organism>
<dbReference type="PANTHER" id="PTHR34475">
    <property type="match status" value="1"/>
</dbReference>
<feature type="region of interest" description="Disordered" evidence="1">
    <location>
        <begin position="145"/>
        <end position="179"/>
    </location>
</feature>
<dbReference type="PANTHER" id="PTHR34475:SF1">
    <property type="entry name" value="CYTOSKELETON PROTEIN RODZ"/>
    <property type="match status" value="1"/>
</dbReference>
<dbReference type="GO" id="GO:0003677">
    <property type="term" value="F:DNA binding"/>
    <property type="evidence" value="ECO:0007669"/>
    <property type="project" value="InterPro"/>
</dbReference>
<name>A0A4U0S7U5_9ACTN</name>
<dbReference type="RefSeq" id="WP_136728478.1">
    <property type="nucleotide sequence ID" value="NZ_SUMC01000054.1"/>
</dbReference>
<evidence type="ECO:0000313" key="5">
    <source>
        <dbReference type="Proteomes" id="UP000305778"/>
    </source>
</evidence>
<dbReference type="Pfam" id="PF13464">
    <property type="entry name" value="RodZ_C"/>
    <property type="match status" value="1"/>
</dbReference>
<comment type="caution">
    <text evidence="4">The sequence shown here is derived from an EMBL/GenBank/DDBJ whole genome shotgun (WGS) entry which is preliminary data.</text>
</comment>